<dbReference type="RefSeq" id="WP_336600241.1">
    <property type="nucleotide sequence ID" value="NZ_JACFYJ010000048.1"/>
</dbReference>
<evidence type="ECO:0000313" key="3">
    <source>
        <dbReference type="EMBL" id="MEI6000286.1"/>
    </source>
</evidence>
<dbReference type="EMBL" id="JACFYJ010000048">
    <property type="protein sequence ID" value="MEI6000286.1"/>
    <property type="molecule type" value="Genomic_DNA"/>
</dbReference>
<comment type="caution">
    <text evidence="3">The sequence shown here is derived from an EMBL/GenBank/DDBJ whole genome shotgun (WGS) entry which is preliminary data.</text>
</comment>
<organism evidence="3 4">
    <name type="scientific">Paraburkholderia bengalensis</name>
    <dbReference type="NCBI Taxonomy" id="2747562"/>
    <lineage>
        <taxon>Bacteria</taxon>
        <taxon>Pseudomonadati</taxon>
        <taxon>Pseudomonadota</taxon>
        <taxon>Betaproteobacteria</taxon>
        <taxon>Burkholderiales</taxon>
        <taxon>Burkholderiaceae</taxon>
        <taxon>Paraburkholderia</taxon>
    </lineage>
</organism>
<evidence type="ECO:0000256" key="2">
    <source>
        <dbReference type="SAM" id="SignalP"/>
    </source>
</evidence>
<name>A0ABU8IXI8_9BURK</name>
<evidence type="ECO:0000256" key="1">
    <source>
        <dbReference type="SAM" id="MobiDB-lite"/>
    </source>
</evidence>
<keyword evidence="4" id="KW-1185">Reference proteome</keyword>
<keyword evidence="2" id="KW-0732">Signal</keyword>
<feature type="signal peptide" evidence="2">
    <location>
        <begin position="1"/>
        <end position="22"/>
    </location>
</feature>
<dbReference type="Proteomes" id="UP001386437">
    <property type="component" value="Unassembled WGS sequence"/>
</dbReference>
<reference evidence="3 4" key="1">
    <citation type="journal article" date="2022" name="Arch. Microbiol.">
        <title>Paraburkholderia bengalensis sp. nov. isolated from roots of Oryza sativa, IR64.</title>
        <authorList>
            <person name="Nag P."/>
            <person name="Mondal N."/>
            <person name="Sarkar J."/>
            <person name="Das S."/>
        </authorList>
    </citation>
    <scope>NUCLEOTIDE SEQUENCE [LARGE SCALE GENOMIC DNA]</scope>
    <source>
        <strain evidence="3 4">IR64_4_BI</strain>
    </source>
</reference>
<proteinExistence type="predicted"/>
<feature type="chain" id="PRO_5047181549" evidence="2">
    <location>
        <begin position="23"/>
        <end position="135"/>
    </location>
</feature>
<accession>A0ABU8IXI8</accession>
<feature type="region of interest" description="Disordered" evidence="1">
    <location>
        <begin position="33"/>
        <end position="135"/>
    </location>
</feature>
<protein>
    <submittedName>
        <fullName evidence="3">Uncharacterized protein</fullName>
    </submittedName>
</protein>
<evidence type="ECO:0000313" key="4">
    <source>
        <dbReference type="Proteomes" id="UP001386437"/>
    </source>
</evidence>
<sequence>MSFGFRVWVAIGLMCASLAARAEYKEVWNPPEAARGVQHGGHSKPARADPTHAGRPVHQAGKRAPAVKQAATSKASKPRSAAVKTAHASAPRETSHTPAQSKPVAAASKPRVVAQSPADPVNSRLTPRELPPMLH</sequence>
<gene>
    <name evidence="3" type="ORF">H3V53_24730</name>
</gene>